<name>A0ABQ5QC88_9BACT</name>
<dbReference type="Proteomes" id="UP001165069">
    <property type="component" value="Unassembled WGS sequence"/>
</dbReference>
<dbReference type="CDD" id="cd16352">
    <property type="entry name" value="CheD"/>
    <property type="match status" value="1"/>
</dbReference>
<comment type="similarity">
    <text evidence="3">Belongs to the CheD family.</text>
</comment>
<accession>A0ABQ5QC88</accession>
<evidence type="ECO:0000313" key="5">
    <source>
        <dbReference type="Proteomes" id="UP001165069"/>
    </source>
</evidence>
<evidence type="ECO:0000256" key="2">
    <source>
        <dbReference type="ARBA" id="ARBA00022801"/>
    </source>
</evidence>
<protein>
    <recommendedName>
        <fullName evidence="3">Probable chemoreceptor glutamine deamidase CheD</fullName>
        <ecNumber evidence="3">3.5.1.44</ecNumber>
    </recommendedName>
</protein>
<dbReference type="SUPFAM" id="SSF64438">
    <property type="entry name" value="CNF1/YfiH-like putative cysteine hydrolases"/>
    <property type="match status" value="1"/>
</dbReference>
<keyword evidence="5" id="KW-1185">Reference proteome</keyword>
<proteinExistence type="inferred from homology"/>
<reference evidence="4 5" key="1">
    <citation type="journal article" date="2023" name="Antonie Van Leeuwenhoek">
        <title>Mesoterricola silvestris gen. nov., sp. nov., Mesoterricola sediminis sp. nov., Geothrix oryzae sp. nov., Geothrix edaphica sp. nov., Geothrix rubra sp. nov., and Geothrix limicola sp. nov., six novel members of Acidobacteriota isolated from soils.</title>
        <authorList>
            <person name="Itoh H."/>
            <person name="Sugisawa Y."/>
            <person name="Mise K."/>
            <person name="Xu Z."/>
            <person name="Kuniyasu M."/>
            <person name="Ushijima N."/>
            <person name="Kawano K."/>
            <person name="Kobayashi E."/>
            <person name="Shiratori Y."/>
            <person name="Masuda Y."/>
            <person name="Senoo K."/>
        </authorList>
    </citation>
    <scope>NUCLEOTIDE SEQUENCE [LARGE SCALE GENOMIC DNA]</scope>
    <source>
        <strain evidence="4 5">Red804</strain>
    </source>
</reference>
<dbReference type="PANTHER" id="PTHR35147">
    <property type="entry name" value="CHEMORECEPTOR GLUTAMINE DEAMIDASE CHED-RELATED"/>
    <property type="match status" value="1"/>
</dbReference>
<dbReference type="EC" id="3.5.1.44" evidence="3"/>
<comment type="catalytic activity">
    <reaction evidence="3">
        <text>L-glutaminyl-[protein] + H2O = L-glutamyl-[protein] + NH4(+)</text>
        <dbReference type="Rhea" id="RHEA:16441"/>
        <dbReference type="Rhea" id="RHEA-COMP:10207"/>
        <dbReference type="Rhea" id="RHEA-COMP:10208"/>
        <dbReference type="ChEBI" id="CHEBI:15377"/>
        <dbReference type="ChEBI" id="CHEBI:28938"/>
        <dbReference type="ChEBI" id="CHEBI:29973"/>
        <dbReference type="ChEBI" id="CHEBI:30011"/>
        <dbReference type="EC" id="3.5.1.44"/>
    </reaction>
</comment>
<evidence type="ECO:0000256" key="3">
    <source>
        <dbReference type="HAMAP-Rule" id="MF_01440"/>
    </source>
</evidence>
<dbReference type="InterPro" id="IPR011324">
    <property type="entry name" value="Cytotoxic_necrot_fac-like_cat"/>
</dbReference>
<comment type="caution">
    <text evidence="4">The sequence shown here is derived from an EMBL/GenBank/DDBJ whole genome shotgun (WGS) entry which is preliminary data.</text>
</comment>
<evidence type="ECO:0000313" key="4">
    <source>
        <dbReference type="EMBL" id="GLH71735.1"/>
    </source>
</evidence>
<keyword evidence="1 3" id="KW-0145">Chemotaxis</keyword>
<keyword evidence="2 3" id="KW-0378">Hydrolase</keyword>
<organism evidence="4 5">
    <name type="scientific">Geothrix limicola</name>
    <dbReference type="NCBI Taxonomy" id="2927978"/>
    <lineage>
        <taxon>Bacteria</taxon>
        <taxon>Pseudomonadati</taxon>
        <taxon>Acidobacteriota</taxon>
        <taxon>Holophagae</taxon>
        <taxon>Holophagales</taxon>
        <taxon>Holophagaceae</taxon>
        <taxon>Geothrix</taxon>
    </lineage>
</organism>
<dbReference type="InterPro" id="IPR038592">
    <property type="entry name" value="CheD-like_sf"/>
</dbReference>
<dbReference type="RefSeq" id="WP_285569216.1">
    <property type="nucleotide sequence ID" value="NZ_BSDE01000001.1"/>
</dbReference>
<comment type="function">
    <text evidence="3">Probably deamidates glutamine residues to glutamate on methyl-accepting chemotaxis receptors (MCPs), playing an important role in chemotaxis.</text>
</comment>
<dbReference type="HAMAP" id="MF_01440">
    <property type="entry name" value="CheD"/>
    <property type="match status" value="1"/>
</dbReference>
<dbReference type="Pfam" id="PF03975">
    <property type="entry name" value="CheD"/>
    <property type="match status" value="1"/>
</dbReference>
<dbReference type="Gene3D" id="3.30.1330.200">
    <property type="match status" value="1"/>
</dbReference>
<evidence type="ECO:0000256" key="1">
    <source>
        <dbReference type="ARBA" id="ARBA00022500"/>
    </source>
</evidence>
<gene>
    <name evidence="3" type="primary">cheD</name>
    <name evidence="4" type="ORF">GETHLI_02370</name>
</gene>
<dbReference type="PANTHER" id="PTHR35147:SF3">
    <property type="entry name" value="CHEMORECEPTOR GLUTAMINE DEAMIDASE CHED 1-RELATED"/>
    <property type="match status" value="1"/>
</dbReference>
<dbReference type="EMBL" id="BSDE01000001">
    <property type="protein sequence ID" value="GLH71735.1"/>
    <property type="molecule type" value="Genomic_DNA"/>
</dbReference>
<dbReference type="InterPro" id="IPR005659">
    <property type="entry name" value="Chemorcpt_Glu_NH3ase_CheD"/>
</dbReference>
<sequence>MFFAHREEHLISTLLGSCVSVCLWDANLRCGGMNHYMLPLWNGKGLPTPKYGNIAIEKLVKHLLALGCRKGDLVAKVFGGASVIDLSQDLYSVGERNIQLAEEALKMNGIPILASEVGGTQAMKVEFNTKLGSVLVRKVVRQDWVRLPLPEGNLPKRT</sequence>